<dbReference type="EMBL" id="MTSE01000003">
    <property type="protein sequence ID" value="OUJ74465.1"/>
    <property type="molecule type" value="Genomic_DNA"/>
</dbReference>
<proteinExistence type="predicted"/>
<reference evidence="1 2" key="1">
    <citation type="submission" date="2017-01" db="EMBL/GenBank/DDBJ databases">
        <title>A new Hymenobacter.</title>
        <authorList>
            <person name="Liang Y."/>
            <person name="Feng F."/>
        </authorList>
    </citation>
    <scope>NUCLEOTIDE SEQUENCE [LARGE SCALE GENOMIC DNA]</scope>
    <source>
        <strain evidence="1">MIMBbqt21</strain>
    </source>
</reference>
<gene>
    <name evidence="1" type="ORF">BXP70_06670</name>
</gene>
<evidence type="ECO:0000313" key="2">
    <source>
        <dbReference type="Proteomes" id="UP000194873"/>
    </source>
</evidence>
<organism evidence="1 2">
    <name type="scientific">Hymenobacter crusticola</name>
    <dbReference type="NCBI Taxonomy" id="1770526"/>
    <lineage>
        <taxon>Bacteria</taxon>
        <taxon>Pseudomonadati</taxon>
        <taxon>Bacteroidota</taxon>
        <taxon>Cytophagia</taxon>
        <taxon>Cytophagales</taxon>
        <taxon>Hymenobacteraceae</taxon>
        <taxon>Hymenobacter</taxon>
    </lineage>
</organism>
<name>A0A243WGW8_9BACT</name>
<dbReference type="AlphaFoldDB" id="A0A243WGW8"/>
<dbReference type="RefSeq" id="WP_086593261.1">
    <property type="nucleotide sequence ID" value="NZ_MTSE01000003.1"/>
</dbReference>
<dbReference type="OrthoDB" id="1093345at2"/>
<dbReference type="SUPFAM" id="SSF50998">
    <property type="entry name" value="Quinoprotein alcohol dehydrogenase-like"/>
    <property type="match status" value="1"/>
</dbReference>
<evidence type="ECO:0000313" key="1">
    <source>
        <dbReference type="EMBL" id="OUJ74465.1"/>
    </source>
</evidence>
<dbReference type="InterPro" id="IPR011047">
    <property type="entry name" value="Quinoprotein_ADH-like_sf"/>
</dbReference>
<accession>A0A243WGW8</accession>
<dbReference type="Proteomes" id="UP000194873">
    <property type="component" value="Unassembled WGS sequence"/>
</dbReference>
<protein>
    <recommendedName>
        <fullName evidence="3">DUF3352 domain-containing protein</fullName>
    </recommendedName>
</protein>
<evidence type="ECO:0008006" key="3">
    <source>
        <dbReference type="Google" id="ProtNLM"/>
    </source>
</evidence>
<comment type="caution">
    <text evidence="1">The sequence shown here is derived from an EMBL/GenBank/DDBJ whole genome shotgun (WGS) entry which is preliminary data.</text>
</comment>
<sequence>MSNKLLVFLVGLLLVSALGSYVYYRRTVALVPVDPWTLVPDDAVLVLATHDHPTLVRHLKETQLWDNLTGVRYFQQLEDDATLVDSLTGTRNSLLRFLGTKTVLTSVHVTSPSSFDVLFQVPIRTVREYRQVRTLVDALGRDPDYRVTTRDYHGETLTDIRVQSTGEGMTFYNYRNHLLLSANAGLVEAVVRRLEHPGLPTVAADFQNTDFMQLKDVDATLLMNYRRLPQFLALFFRADLTPNMTTFASLSSSGQLEMKLVGNKVLFNGFANPETARGSLHEKLRGQPAQRLRMAEVLSIRTAVLVHLGLGSVAPLRTPPSALADSVTRRMAPLVDSLAASLSQEVALCYLASASPRQSPAKLALAYCPNPTQIATLLGQLRRATGTTPSFERVGPYQIHQTGVAELPARLLGTAFAGFGMPAVVQVGNYLAFGEDAAALRLWLTDVVAGEVWSRSPTQVAFLQDMQPQARLNIIVDTRNSWNVLLRALVEDRRAGLLRNESLVKRFPQIAWQFVPAANEAERGAQYFTQLVLRHPATGTVVARAQTQSETGMLLTFKTPLTSVPALVPVTGARTPGVLVQDAARVLHYITPDNAVAWSDSLPGSLVGPLRRLPLADGTGLLLATPDRLHLLDEQGREAANFPLNLPDTVQATSLTPSPAGNGATRLLVTGGGGNLFLYDVNGNAFTGWQPKRLDFSLAGLPSYLVIGGRDVIVVPLENGYIYAFDQQGSVYPGFPISVGARLNSTAFVEAGPTLRRSRLTVVTQHGERVSFNLSGDVVSRGRVATWSRTSSFRLVPDQRQRSYVVVREDGGKLALFEPSGRQVLTQTFVTSGTKPVQYFDFGSGRRVFALTEPGPRKVYLYDGQGRLLTGQPFDSSVPGVDITYEPTTSTYQLYRVLDTELRRTAFKND</sequence>
<keyword evidence="2" id="KW-1185">Reference proteome</keyword>